<dbReference type="Pfam" id="PF00672">
    <property type="entry name" value="HAMP"/>
    <property type="match status" value="1"/>
</dbReference>
<dbReference type="SUPFAM" id="SSF158472">
    <property type="entry name" value="HAMP domain-like"/>
    <property type="match status" value="1"/>
</dbReference>
<dbReference type="Proteomes" id="UP001430544">
    <property type="component" value="Unassembled WGS sequence"/>
</dbReference>
<name>A0ABS8LGP4_9XANT</name>
<keyword evidence="4" id="KW-0175">Coiled coil</keyword>
<feature type="domain" description="Methyl-accepting transducer" evidence="6">
    <location>
        <begin position="450"/>
        <end position="679"/>
    </location>
</feature>
<reference evidence="8" key="1">
    <citation type="submission" date="2021-11" db="EMBL/GenBank/DDBJ databases">
        <title>Genome resources and taxonomic validation of 89 Xanthomonas strains.</title>
        <authorList>
            <person name="Tambong J.T."/>
        </authorList>
    </citation>
    <scope>NUCLEOTIDE SEQUENCE</scope>
    <source>
        <strain evidence="8">Bv 5-4A</strain>
    </source>
</reference>
<dbReference type="InterPro" id="IPR051310">
    <property type="entry name" value="MCP_chemotaxis"/>
</dbReference>
<dbReference type="Gene3D" id="1.10.287.950">
    <property type="entry name" value="Methyl-accepting chemotaxis protein"/>
    <property type="match status" value="1"/>
</dbReference>
<evidence type="ECO:0000256" key="4">
    <source>
        <dbReference type="SAM" id="Coils"/>
    </source>
</evidence>
<feature type="coiled-coil region" evidence="4">
    <location>
        <begin position="668"/>
        <end position="695"/>
    </location>
</feature>
<gene>
    <name evidence="8" type="ORF">LN473_20550</name>
</gene>
<dbReference type="SMART" id="SM00304">
    <property type="entry name" value="HAMP"/>
    <property type="match status" value="3"/>
</dbReference>
<keyword evidence="5" id="KW-1133">Transmembrane helix</keyword>
<feature type="transmembrane region" description="Helical" evidence="5">
    <location>
        <begin position="15"/>
        <end position="39"/>
    </location>
</feature>
<dbReference type="Pfam" id="PF18575">
    <property type="entry name" value="HAMP_N3"/>
    <property type="match status" value="1"/>
</dbReference>
<keyword evidence="3" id="KW-0807">Transducer</keyword>
<sequence>MSYAVTRFVSLQKKLLGAVTIGLLIVLLCALAGLATAWISVSGKVPQEVAQASAAEAVSRDFRMQVQEWKNVLIRGRDPAQLEKHLDAFRLQGKKVQSGTEKLAQAMPDARARALAQDFAKSHLTLQANYEAALEKFAAAGYVAETGDALVKGQDRAPTQILEALVSRTETLADAAVLATSQAAQQKLMYSAVATIAAALCLLGVLAWWIRRSIVRPIETVARAARSVAAGDLAAQATVRSNDEIGLLGQAMNQVVSTLTEVSSAQAEMARRHDAGEMGYRMNADAFSGAYGRMVADTNGLVGDQVRLVGDMLQVMQRYAVGDMSVDMPRLPGEKAKITEAMDTTKQNLAAINGEIRGLVEAAAVGDFTTRGNAQAYEFEFRAMVDGLNGLMHNVDNNLGELSRLLKAIADGDLTIRMQGQQQGVFARMRDDANATAAQLAEIVGGIKASAVSIKGAASEIAAGNQDLSQRTEQQAANLEETAASMEELTSTVRQNAEGARQANQLALGAASVAEQGGEVVGKVVETMTGIEASSRKIADIISVIDGIAFQTNILALNAAVEAARAGEQGRGFAVVASEVRTLAQRSSDAAKEIKSLIDDSVERVAEGAVLVRSAGTTMTELVASVQRVTDIMGEISAASQEQSAGIEQVNQTVTQMDETTQQNAALVEEATAAARSLEEQAVQLTEAVAVFKIEPSSKAAAKAIAPIRSTTPAIAARPAAVTRKAAAKPRLVKATGSNEGGWQEF</sequence>
<comment type="similarity">
    <text evidence="2">Belongs to the methyl-accepting chemotaxis (MCP) protein family.</text>
</comment>
<dbReference type="InterPro" id="IPR004089">
    <property type="entry name" value="MCPsignal_dom"/>
</dbReference>
<evidence type="ECO:0000259" key="7">
    <source>
        <dbReference type="PROSITE" id="PS50885"/>
    </source>
</evidence>
<keyword evidence="9" id="KW-1185">Reference proteome</keyword>
<evidence type="ECO:0000256" key="5">
    <source>
        <dbReference type="SAM" id="Phobius"/>
    </source>
</evidence>
<dbReference type="Gene3D" id="1.20.120.1530">
    <property type="match status" value="2"/>
</dbReference>
<feature type="transmembrane region" description="Helical" evidence="5">
    <location>
        <begin position="188"/>
        <end position="210"/>
    </location>
</feature>
<dbReference type="EMBL" id="JAJIUN010000092">
    <property type="protein sequence ID" value="MCC8624322.1"/>
    <property type="molecule type" value="Genomic_DNA"/>
</dbReference>
<comment type="caution">
    <text evidence="8">The sequence shown here is derived from an EMBL/GenBank/DDBJ whole genome shotgun (WGS) entry which is preliminary data.</text>
</comment>
<dbReference type="Pfam" id="PF18947">
    <property type="entry name" value="HAMP_2"/>
    <property type="match status" value="1"/>
</dbReference>
<dbReference type="CDD" id="cd06225">
    <property type="entry name" value="HAMP"/>
    <property type="match status" value="1"/>
</dbReference>
<dbReference type="InterPro" id="IPR041395">
    <property type="entry name" value="McpB_HAMP_3rd"/>
</dbReference>
<evidence type="ECO:0000256" key="2">
    <source>
        <dbReference type="ARBA" id="ARBA00029447"/>
    </source>
</evidence>
<evidence type="ECO:0000259" key="6">
    <source>
        <dbReference type="PROSITE" id="PS50111"/>
    </source>
</evidence>
<evidence type="ECO:0000313" key="8">
    <source>
        <dbReference type="EMBL" id="MCC8624322.1"/>
    </source>
</evidence>
<organism evidence="8 9">
    <name type="scientific">Xanthomonas vesicatoria</name>
    <dbReference type="NCBI Taxonomy" id="56460"/>
    <lineage>
        <taxon>Bacteria</taxon>
        <taxon>Pseudomonadati</taxon>
        <taxon>Pseudomonadota</taxon>
        <taxon>Gammaproteobacteria</taxon>
        <taxon>Lysobacterales</taxon>
        <taxon>Lysobacteraceae</taxon>
        <taxon>Xanthomonas</taxon>
    </lineage>
</organism>
<proteinExistence type="inferred from homology"/>
<dbReference type="PANTHER" id="PTHR43531:SF14">
    <property type="entry name" value="METHYL-ACCEPTING CHEMOTAXIS PROTEIN I-RELATED"/>
    <property type="match status" value="1"/>
</dbReference>
<evidence type="ECO:0000313" key="9">
    <source>
        <dbReference type="Proteomes" id="UP001430544"/>
    </source>
</evidence>
<feature type="domain" description="HAMP" evidence="7">
    <location>
        <begin position="393"/>
        <end position="445"/>
    </location>
</feature>
<dbReference type="CDD" id="cd11386">
    <property type="entry name" value="MCP_signal"/>
    <property type="match status" value="1"/>
</dbReference>
<feature type="domain" description="HAMP" evidence="7">
    <location>
        <begin position="212"/>
        <end position="264"/>
    </location>
</feature>
<evidence type="ECO:0000256" key="1">
    <source>
        <dbReference type="ARBA" id="ARBA00022481"/>
    </source>
</evidence>
<keyword evidence="1" id="KW-0488">Methylation</keyword>
<dbReference type="PROSITE" id="PS50885">
    <property type="entry name" value="HAMP"/>
    <property type="match status" value="2"/>
</dbReference>
<keyword evidence="5" id="KW-0472">Membrane</keyword>
<keyword evidence="5" id="KW-0812">Transmembrane</keyword>
<dbReference type="PROSITE" id="PS50111">
    <property type="entry name" value="CHEMOTAXIS_TRANSDUC_2"/>
    <property type="match status" value="1"/>
</dbReference>
<evidence type="ECO:0000256" key="3">
    <source>
        <dbReference type="PROSITE-ProRule" id="PRU00284"/>
    </source>
</evidence>
<dbReference type="InterPro" id="IPR003660">
    <property type="entry name" value="HAMP_dom"/>
</dbReference>
<dbReference type="SUPFAM" id="SSF58104">
    <property type="entry name" value="Methyl-accepting chemotaxis protein (MCP) signaling domain"/>
    <property type="match status" value="1"/>
</dbReference>
<dbReference type="SMART" id="SM00283">
    <property type="entry name" value="MA"/>
    <property type="match status" value="1"/>
</dbReference>
<dbReference type="Pfam" id="PF00015">
    <property type="entry name" value="MCPsignal"/>
    <property type="match status" value="1"/>
</dbReference>
<dbReference type="RefSeq" id="WP_074052397.1">
    <property type="nucleotide sequence ID" value="NZ_CP018470.1"/>
</dbReference>
<protein>
    <submittedName>
        <fullName evidence="8">Methyl-accepting chemotaxis protein</fullName>
    </submittedName>
</protein>
<dbReference type="PANTHER" id="PTHR43531">
    <property type="entry name" value="PROTEIN ICFG"/>
    <property type="match status" value="1"/>
</dbReference>
<accession>A0ABS8LGP4</accession>